<organism evidence="2 3">
    <name type="scientific">Crassostrea virginica</name>
    <name type="common">Eastern oyster</name>
    <dbReference type="NCBI Taxonomy" id="6565"/>
    <lineage>
        <taxon>Eukaryota</taxon>
        <taxon>Metazoa</taxon>
        <taxon>Spiralia</taxon>
        <taxon>Lophotrochozoa</taxon>
        <taxon>Mollusca</taxon>
        <taxon>Bivalvia</taxon>
        <taxon>Autobranchia</taxon>
        <taxon>Pteriomorphia</taxon>
        <taxon>Ostreida</taxon>
        <taxon>Ostreoidea</taxon>
        <taxon>Ostreidae</taxon>
        <taxon>Crassostrea</taxon>
    </lineage>
</organism>
<proteinExistence type="predicted"/>
<dbReference type="Proteomes" id="UP000694844">
    <property type="component" value="Chromosome 2"/>
</dbReference>
<dbReference type="SUPFAM" id="SSF56349">
    <property type="entry name" value="DNA breaking-rejoining enzymes"/>
    <property type="match status" value="1"/>
</dbReference>
<name>A0A8B8CVL1_CRAVI</name>
<accession>A0A8B8CVL1</accession>
<dbReference type="KEGG" id="cvn:111122408"/>
<dbReference type="InterPro" id="IPR011010">
    <property type="entry name" value="DNA_brk_join_enz"/>
</dbReference>
<dbReference type="RefSeq" id="XP_022319902.1">
    <property type="nucleotide sequence ID" value="XM_022464194.1"/>
</dbReference>
<dbReference type="InterPro" id="IPR052787">
    <property type="entry name" value="MAVS"/>
</dbReference>
<evidence type="ECO:0000313" key="2">
    <source>
        <dbReference type="Proteomes" id="UP000694844"/>
    </source>
</evidence>
<dbReference type="Gene3D" id="1.10.443.10">
    <property type="entry name" value="Intergrase catalytic core"/>
    <property type="match status" value="1"/>
</dbReference>
<sequence length="189" mass="21674">MTKEDFVVDTDAGGRRYVVNVKNRFSKNHQGGVDDLDDGGGRMCEKPGNPHCPVNSFEKYIAKLNPDCHFLWQRPKNFTEEDFDPPIWYDKMVLGKNSLGPMMQNMNKIACLSNIYSNHCIRDTCIILLDESGYEGRQIMTFSKHRSESSLKHYASKAREKKKRLMSHAVSENITLQEAVEVNNFTFST</sequence>
<dbReference type="PANTHER" id="PTHR21446:SF12">
    <property type="entry name" value="POTASSIUM CHANNEL TETRAMERIZATION DOMAIN CONTAINING 1"/>
    <property type="match status" value="1"/>
</dbReference>
<dbReference type="GO" id="GO:0006310">
    <property type="term" value="P:DNA recombination"/>
    <property type="evidence" value="ECO:0007669"/>
    <property type="project" value="UniProtKB-KW"/>
</dbReference>
<dbReference type="GO" id="GO:0003677">
    <property type="term" value="F:DNA binding"/>
    <property type="evidence" value="ECO:0007669"/>
    <property type="project" value="InterPro"/>
</dbReference>
<dbReference type="OrthoDB" id="10067014at2759"/>
<reference evidence="3" key="1">
    <citation type="submission" date="2025-08" db="UniProtKB">
        <authorList>
            <consortium name="RefSeq"/>
        </authorList>
    </citation>
    <scope>IDENTIFICATION</scope>
    <source>
        <tissue evidence="3">Whole sample</tissue>
    </source>
</reference>
<evidence type="ECO:0000313" key="3">
    <source>
        <dbReference type="RefSeq" id="XP_022319902.1"/>
    </source>
</evidence>
<dbReference type="InterPro" id="IPR013762">
    <property type="entry name" value="Integrase-like_cat_sf"/>
</dbReference>
<dbReference type="GO" id="GO:0015074">
    <property type="term" value="P:DNA integration"/>
    <property type="evidence" value="ECO:0007669"/>
    <property type="project" value="InterPro"/>
</dbReference>
<evidence type="ECO:0000256" key="1">
    <source>
        <dbReference type="ARBA" id="ARBA00023172"/>
    </source>
</evidence>
<protein>
    <submittedName>
        <fullName evidence="3">Uncharacterized protein LOC111122408</fullName>
    </submittedName>
</protein>
<dbReference type="AlphaFoldDB" id="A0A8B8CVL1"/>
<keyword evidence="2" id="KW-1185">Reference proteome</keyword>
<dbReference type="GeneID" id="111122408"/>
<gene>
    <name evidence="3" type="primary">LOC111122408</name>
</gene>
<dbReference type="PANTHER" id="PTHR21446">
    <property type="entry name" value="DUF3504 DOMAIN-CONTAINING PROTEIN"/>
    <property type="match status" value="1"/>
</dbReference>
<keyword evidence="1" id="KW-0233">DNA recombination</keyword>